<sequence>MAQPTARHEGDQGGGERTAVSQTPCQAAASAQPRSMPAPFTQRGVADHPKDAEEMTRSEHGKEVEFFRVSFIDRCPLLPNGGRHLFIPRLLSSSLL</sequence>
<name>A0AAD9EXN9_DISEL</name>
<proteinExistence type="predicted"/>
<protein>
    <submittedName>
        <fullName evidence="2">GTP 3'8-cyclase</fullName>
    </submittedName>
</protein>
<keyword evidence="3" id="KW-1185">Reference proteome</keyword>
<evidence type="ECO:0000313" key="3">
    <source>
        <dbReference type="Proteomes" id="UP001228049"/>
    </source>
</evidence>
<feature type="compositionally biased region" description="Basic and acidic residues" evidence="1">
    <location>
        <begin position="45"/>
        <end position="59"/>
    </location>
</feature>
<comment type="caution">
    <text evidence="2">The sequence shown here is derived from an EMBL/GenBank/DDBJ whole genome shotgun (WGS) entry which is preliminary data.</text>
</comment>
<gene>
    <name evidence="2" type="ORF">KUDE01_031528</name>
</gene>
<feature type="compositionally biased region" description="Basic and acidic residues" evidence="1">
    <location>
        <begin position="1"/>
        <end position="11"/>
    </location>
</feature>
<dbReference type="AlphaFoldDB" id="A0AAD9EXN9"/>
<evidence type="ECO:0000256" key="1">
    <source>
        <dbReference type="SAM" id="MobiDB-lite"/>
    </source>
</evidence>
<organism evidence="2 3">
    <name type="scientific">Dissostichus eleginoides</name>
    <name type="common">Patagonian toothfish</name>
    <name type="synonym">Dissostichus amissus</name>
    <dbReference type="NCBI Taxonomy" id="100907"/>
    <lineage>
        <taxon>Eukaryota</taxon>
        <taxon>Metazoa</taxon>
        <taxon>Chordata</taxon>
        <taxon>Craniata</taxon>
        <taxon>Vertebrata</taxon>
        <taxon>Euteleostomi</taxon>
        <taxon>Actinopterygii</taxon>
        <taxon>Neopterygii</taxon>
        <taxon>Teleostei</taxon>
        <taxon>Neoteleostei</taxon>
        <taxon>Acanthomorphata</taxon>
        <taxon>Eupercaria</taxon>
        <taxon>Perciformes</taxon>
        <taxon>Notothenioidei</taxon>
        <taxon>Nototheniidae</taxon>
        <taxon>Dissostichus</taxon>
    </lineage>
</organism>
<accession>A0AAD9EXN9</accession>
<dbReference type="Proteomes" id="UP001228049">
    <property type="component" value="Unassembled WGS sequence"/>
</dbReference>
<reference evidence="2" key="1">
    <citation type="submission" date="2023-04" db="EMBL/GenBank/DDBJ databases">
        <title>Chromosome-level genome of Chaenocephalus aceratus.</title>
        <authorList>
            <person name="Park H."/>
        </authorList>
    </citation>
    <scope>NUCLEOTIDE SEQUENCE</scope>
    <source>
        <strain evidence="2">DE</strain>
        <tissue evidence="2">Muscle</tissue>
    </source>
</reference>
<feature type="region of interest" description="Disordered" evidence="1">
    <location>
        <begin position="1"/>
        <end position="59"/>
    </location>
</feature>
<dbReference type="EMBL" id="JASDAP010000021">
    <property type="protein sequence ID" value="KAK1885333.1"/>
    <property type="molecule type" value="Genomic_DNA"/>
</dbReference>
<evidence type="ECO:0000313" key="2">
    <source>
        <dbReference type="EMBL" id="KAK1885333.1"/>
    </source>
</evidence>